<comment type="catalytic activity">
    <reaction evidence="5">
        <text>a ribonucleotidyl-ribonucleotide-RNA + H2O = a 3'-end ribonucleotide-RNA + a 5'-end 5'-phospho-ribonucleoside-RNA + H(+)</text>
        <dbReference type="Rhea" id="RHEA:68096"/>
        <dbReference type="Rhea" id="RHEA-COMP:15179"/>
        <dbReference type="Rhea" id="RHEA-COMP:17355"/>
        <dbReference type="Rhea" id="RHEA-COMP:17428"/>
        <dbReference type="ChEBI" id="CHEBI:15377"/>
        <dbReference type="ChEBI" id="CHEBI:15378"/>
        <dbReference type="ChEBI" id="CHEBI:74896"/>
        <dbReference type="ChEBI" id="CHEBI:138282"/>
        <dbReference type="ChEBI" id="CHEBI:173118"/>
    </reaction>
    <physiologicalReaction direction="left-to-right" evidence="5">
        <dbReference type="Rhea" id="RHEA:68097"/>
    </physiologicalReaction>
</comment>
<comment type="subcellular location">
    <subcellularLocation>
        <location evidence="1">Cytoplasm</location>
        <location evidence="1">Cytosol</location>
    </subcellularLocation>
</comment>
<dbReference type="CDD" id="cd07711">
    <property type="entry name" value="MBLAC1-like_MBL-fold"/>
    <property type="match status" value="1"/>
</dbReference>
<evidence type="ECO:0000256" key="1">
    <source>
        <dbReference type="ARBA" id="ARBA00004514"/>
    </source>
</evidence>
<evidence type="ECO:0000256" key="3">
    <source>
        <dbReference type="ARBA" id="ARBA00014856"/>
    </source>
</evidence>
<name>A0A8J9YWZ4_BRALA</name>
<dbReference type="InterPro" id="IPR036866">
    <property type="entry name" value="RibonucZ/Hydroxyglut_hydro"/>
</dbReference>
<dbReference type="OrthoDB" id="10250730at2759"/>
<proteinExistence type="predicted"/>
<dbReference type="Proteomes" id="UP000838412">
    <property type="component" value="Chromosome 13"/>
</dbReference>
<gene>
    <name evidence="8" type="primary">MBLAC1</name>
    <name evidence="8" type="ORF">BLAG_LOCUS6355</name>
</gene>
<dbReference type="AlphaFoldDB" id="A0A8J9YWZ4"/>
<dbReference type="Pfam" id="PF00753">
    <property type="entry name" value="Lactamase_B"/>
    <property type="match status" value="1"/>
</dbReference>
<evidence type="ECO:0000256" key="4">
    <source>
        <dbReference type="ARBA" id="ARBA00032988"/>
    </source>
</evidence>
<evidence type="ECO:0000259" key="7">
    <source>
        <dbReference type="SMART" id="SM00849"/>
    </source>
</evidence>
<evidence type="ECO:0000313" key="9">
    <source>
        <dbReference type="Proteomes" id="UP000838412"/>
    </source>
</evidence>
<accession>A0A8J9YWZ4</accession>
<dbReference type="InterPro" id="IPR039344">
    <property type="entry name" value="MBLAC1"/>
</dbReference>
<evidence type="ECO:0000256" key="2">
    <source>
        <dbReference type="ARBA" id="ARBA00011738"/>
    </source>
</evidence>
<evidence type="ECO:0000256" key="6">
    <source>
        <dbReference type="ARBA" id="ARBA00045869"/>
    </source>
</evidence>
<protein>
    <recommendedName>
        <fullName evidence="3">Metallo-beta-lactamase domain-containing protein 1</fullName>
    </recommendedName>
    <alternativeName>
        <fullName evidence="4">Endoribonuclease MBLAC1</fullName>
    </alternativeName>
</protein>
<evidence type="ECO:0000256" key="5">
    <source>
        <dbReference type="ARBA" id="ARBA00044690"/>
    </source>
</evidence>
<comment type="subunit">
    <text evidence="2">Homodimer.</text>
</comment>
<dbReference type="InterPro" id="IPR001279">
    <property type="entry name" value="Metallo-B-lactamas"/>
</dbReference>
<evidence type="ECO:0000313" key="8">
    <source>
        <dbReference type="EMBL" id="CAH1243370.1"/>
    </source>
</evidence>
<dbReference type="PANTHER" id="PTHR23200">
    <property type="entry name" value="METALLO-BETA-LACTAMASE DOMAIN-CONTAINING PROTEIN 1"/>
    <property type="match status" value="1"/>
</dbReference>
<comment type="function">
    <text evidence="6">Endoribonuclease that catalyzes the hydrolysis of histone-coding pre-mRNA 3'-end. Involved in histone pre-mRNA processing during the S-phase of the cell cycle, which is required for entering/progressing through S-phase. Cleaves histone pre-mRNA at a major and a minor cleavage site after the 5'-ACCCA-3' and the 5'-ACCCACA-3' sequence, respectively, and located downstream of the stem-loop. May require the presence of the HDE element located at the histone pre-RNA 3'-end to avoid non-specific cleavage.</text>
</comment>
<keyword evidence="9" id="KW-1185">Reference proteome</keyword>
<dbReference type="EMBL" id="OV696698">
    <property type="protein sequence ID" value="CAH1243370.1"/>
    <property type="molecule type" value="Genomic_DNA"/>
</dbReference>
<dbReference type="GO" id="GO:0005829">
    <property type="term" value="C:cytosol"/>
    <property type="evidence" value="ECO:0007669"/>
    <property type="project" value="UniProtKB-SubCell"/>
</dbReference>
<dbReference type="SUPFAM" id="SSF56281">
    <property type="entry name" value="Metallo-hydrolase/oxidoreductase"/>
    <property type="match status" value="1"/>
</dbReference>
<feature type="domain" description="Metallo-beta-lactamase" evidence="7">
    <location>
        <begin position="68"/>
        <end position="232"/>
    </location>
</feature>
<dbReference type="Gene3D" id="3.60.15.10">
    <property type="entry name" value="Ribonuclease Z/Hydroxyacylglutathione hydrolase-like"/>
    <property type="match status" value="1"/>
</dbReference>
<reference evidence="8" key="1">
    <citation type="submission" date="2022-01" db="EMBL/GenBank/DDBJ databases">
        <authorList>
            <person name="Braso-Vives M."/>
        </authorList>
    </citation>
    <scope>NUCLEOTIDE SEQUENCE</scope>
</reference>
<dbReference type="PANTHER" id="PTHR23200:SF48">
    <property type="entry name" value="METALLO-BETA-LACTAMASE DOMAIN-CONTAINING PROTEIN 1"/>
    <property type="match status" value="1"/>
</dbReference>
<dbReference type="SMART" id="SM00849">
    <property type="entry name" value="Lactamase_B"/>
    <property type="match status" value="1"/>
</dbReference>
<sequence>MDSSRNESRENSTPILLLTSGELDQSITQTGGAGRGGGRAMEDGSPYKVTVLKEGYSYLDDGGQFRADGTITLVQGRHTILVDTGGPQDKDTLLQQLERHGLTPQDVQYVVCTHGHVDHVGNLNLFPDATHIVSFDICKGDVYTDHPFKQGAAYTIDEQVSVIPTPGHTGADVNVVVKTETHGTVVIAGDLFEKEADQSDPSLWQDVSENPSQQAEGRKHVLAMADFIVPGHGAMFKVQKETQPS</sequence>
<organism evidence="8 9">
    <name type="scientific">Branchiostoma lanceolatum</name>
    <name type="common">Common lancelet</name>
    <name type="synonym">Amphioxus lanceolatum</name>
    <dbReference type="NCBI Taxonomy" id="7740"/>
    <lineage>
        <taxon>Eukaryota</taxon>
        <taxon>Metazoa</taxon>
        <taxon>Chordata</taxon>
        <taxon>Cephalochordata</taxon>
        <taxon>Leptocardii</taxon>
        <taxon>Amphioxiformes</taxon>
        <taxon>Branchiostomatidae</taxon>
        <taxon>Branchiostoma</taxon>
    </lineage>
</organism>